<organism evidence="8 9">
    <name type="scientific">Ramlibacter albus</name>
    <dbReference type="NCBI Taxonomy" id="2079448"/>
    <lineage>
        <taxon>Bacteria</taxon>
        <taxon>Pseudomonadati</taxon>
        <taxon>Pseudomonadota</taxon>
        <taxon>Betaproteobacteria</taxon>
        <taxon>Burkholderiales</taxon>
        <taxon>Comamonadaceae</taxon>
        <taxon>Ramlibacter</taxon>
    </lineage>
</organism>
<evidence type="ECO:0000259" key="7">
    <source>
        <dbReference type="Pfam" id="PF04355"/>
    </source>
</evidence>
<gene>
    <name evidence="4" type="primary">bamE</name>
    <name evidence="8" type="ORF">H8R02_06360</name>
</gene>
<dbReference type="GO" id="GO:0051205">
    <property type="term" value="P:protein insertion into membrane"/>
    <property type="evidence" value="ECO:0007669"/>
    <property type="project" value="UniProtKB-UniRule"/>
</dbReference>
<dbReference type="Proteomes" id="UP000596827">
    <property type="component" value="Unassembled WGS sequence"/>
</dbReference>
<keyword evidence="1 4" id="KW-0732">Signal</keyword>
<dbReference type="Gene3D" id="3.30.1450.10">
    <property type="match status" value="1"/>
</dbReference>
<comment type="caution">
    <text evidence="8">The sequence shown here is derived from an EMBL/GenBank/DDBJ whole genome shotgun (WGS) entry which is preliminary data.</text>
</comment>
<dbReference type="GO" id="GO:1990063">
    <property type="term" value="C:Bam protein complex"/>
    <property type="evidence" value="ECO:0007669"/>
    <property type="project" value="TreeGrafter"/>
</dbReference>
<dbReference type="HAMAP" id="MF_00925">
    <property type="entry name" value="OM_assembly_BamE"/>
    <property type="match status" value="1"/>
</dbReference>
<keyword evidence="4" id="KW-0564">Palmitate</keyword>
<dbReference type="InterPro" id="IPR037873">
    <property type="entry name" value="BamE-like"/>
</dbReference>
<dbReference type="InterPro" id="IPR026592">
    <property type="entry name" value="BamE"/>
</dbReference>
<dbReference type="GO" id="GO:0030674">
    <property type="term" value="F:protein-macromolecule adaptor activity"/>
    <property type="evidence" value="ECO:0007669"/>
    <property type="project" value="TreeGrafter"/>
</dbReference>
<comment type="subcellular location">
    <subcellularLocation>
        <location evidence="4">Cell outer membrane</location>
        <topology evidence="4">Lipid-anchor</topology>
    </subcellularLocation>
</comment>
<keyword evidence="4" id="KW-0449">Lipoprotein</keyword>
<keyword evidence="9" id="KW-1185">Reference proteome</keyword>
<evidence type="ECO:0000313" key="9">
    <source>
        <dbReference type="Proteomes" id="UP000596827"/>
    </source>
</evidence>
<dbReference type="EMBL" id="JACORU010000001">
    <property type="protein sequence ID" value="MBC5764066.1"/>
    <property type="molecule type" value="Genomic_DNA"/>
</dbReference>
<keyword evidence="3 4" id="KW-0998">Cell outer membrane</keyword>
<evidence type="ECO:0000256" key="3">
    <source>
        <dbReference type="ARBA" id="ARBA00023237"/>
    </source>
</evidence>
<evidence type="ECO:0000256" key="6">
    <source>
        <dbReference type="SAM" id="SignalP"/>
    </source>
</evidence>
<comment type="similarity">
    <text evidence="4">Belongs to the BamE family.</text>
</comment>
<evidence type="ECO:0000256" key="5">
    <source>
        <dbReference type="SAM" id="MobiDB-lite"/>
    </source>
</evidence>
<evidence type="ECO:0000313" key="8">
    <source>
        <dbReference type="EMBL" id="MBC5764066.1"/>
    </source>
</evidence>
<keyword evidence="2 4" id="KW-0472">Membrane</keyword>
<evidence type="ECO:0000256" key="4">
    <source>
        <dbReference type="HAMAP-Rule" id="MF_00925"/>
    </source>
</evidence>
<feature type="chain" id="PRO_5037391760" description="Outer membrane protein assembly factor BamE" evidence="6">
    <location>
        <begin position="18"/>
        <end position="177"/>
    </location>
</feature>
<feature type="domain" description="Outer membrane protein assembly factor BamE" evidence="7">
    <location>
        <begin position="44"/>
        <end position="113"/>
    </location>
</feature>
<reference evidence="8" key="1">
    <citation type="submission" date="2020-08" db="EMBL/GenBank/DDBJ databases">
        <title>Ramlibacter sp. GTP1 16S ribosomal RNA gene genome sequencing and assembly.</title>
        <authorList>
            <person name="Kang M."/>
        </authorList>
    </citation>
    <scope>NUCLEOTIDE SEQUENCE</scope>
    <source>
        <strain evidence="8">GTP1</strain>
    </source>
</reference>
<feature type="compositionally biased region" description="Pro residues" evidence="5">
    <location>
        <begin position="161"/>
        <end position="177"/>
    </location>
</feature>
<protein>
    <recommendedName>
        <fullName evidence="4">Outer membrane protein assembly factor BamE</fullName>
    </recommendedName>
</protein>
<dbReference type="GO" id="GO:0043165">
    <property type="term" value="P:Gram-negative-bacterium-type cell outer membrane assembly"/>
    <property type="evidence" value="ECO:0007669"/>
    <property type="project" value="UniProtKB-UniRule"/>
</dbReference>
<evidence type="ECO:0000256" key="1">
    <source>
        <dbReference type="ARBA" id="ARBA00022729"/>
    </source>
</evidence>
<dbReference type="PANTHER" id="PTHR37482:SF1">
    <property type="entry name" value="OUTER MEMBRANE PROTEIN ASSEMBLY FACTOR BAME"/>
    <property type="match status" value="1"/>
</dbReference>
<dbReference type="PANTHER" id="PTHR37482">
    <property type="entry name" value="OUTER MEMBRANE PROTEIN ASSEMBLY FACTOR BAME"/>
    <property type="match status" value="1"/>
</dbReference>
<dbReference type="Pfam" id="PF04355">
    <property type="entry name" value="BamE"/>
    <property type="match status" value="1"/>
</dbReference>
<dbReference type="InterPro" id="IPR007450">
    <property type="entry name" value="BamE_dom"/>
</dbReference>
<sequence length="177" mass="19263">MPVRPVFLLAATACAFVAGCGSLDSASNRIAGMITPYKVEVVQGNFVSREQVEALKPGISRQQVREVLGTPLVTSLFHADRWDYVFTLKRQGVEPQQRKLTVFFKGDALDRFEGDTMPSEAEFVAALDKRKAGKVPPLEATPEQLKRYETDKPAAAATPPAAVPAPANYPPLEPPAR</sequence>
<proteinExistence type="inferred from homology"/>
<dbReference type="PROSITE" id="PS51257">
    <property type="entry name" value="PROKAR_LIPOPROTEIN"/>
    <property type="match status" value="1"/>
</dbReference>
<dbReference type="AlphaFoldDB" id="A0A923M771"/>
<dbReference type="RefSeq" id="WP_187080468.1">
    <property type="nucleotide sequence ID" value="NZ_JACORU010000001.1"/>
</dbReference>
<name>A0A923M771_9BURK</name>
<evidence type="ECO:0000256" key="2">
    <source>
        <dbReference type="ARBA" id="ARBA00023136"/>
    </source>
</evidence>
<comment type="function">
    <text evidence="4">Part of the outer membrane protein assembly complex, which is involved in assembly and insertion of beta-barrel proteins into the outer membrane.</text>
</comment>
<feature type="region of interest" description="Disordered" evidence="5">
    <location>
        <begin position="132"/>
        <end position="177"/>
    </location>
</feature>
<comment type="subunit">
    <text evidence="4">Part of the Bam complex.</text>
</comment>
<accession>A0A923M771</accession>
<feature type="signal peptide" evidence="6">
    <location>
        <begin position="1"/>
        <end position="17"/>
    </location>
</feature>